<reference evidence="4" key="1">
    <citation type="journal article" date="2019" name="Nat. Commun.">
        <title>The genome of broomcorn millet.</title>
        <authorList>
            <person name="Zou C."/>
            <person name="Miki D."/>
            <person name="Li D."/>
            <person name="Tang Q."/>
            <person name="Xiao L."/>
            <person name="Rajput S."/>
            <person name="Deng P."/>
            <person name="Jia W."/>
            <person name="Huang R."/>
            <person name="Zhang M."/>
            <person name="Sun Y."/>
            <person name="Hu J."/>
            <person name="Fu X."/>
            <person name="Schnable P.S."/>
            <person name="Li F."/>
            <person name="Zhang H."/>
            <person name="Feng B."/>
            <person name="Zhu X."/>
            <person name="Liu R."/>
            <person name="Schnable J.C."/>
            <person name="Zhu J.-K."/>
            <person name="Zhang H."/>
        </authorList>
    </citation>
    <scope>NUCLEOTIDE SEQUENCE [LARGE SCALE GENOMIC DNA]</scope>
</reference>
<keyword evidence="2" id="KW-0472">Membrane</keyword>
<name>A0A3L6QZR0_PANMI</name>
<evidence type="ECO:0000256" key="1">
    <source>
        <dbReference type="SAM" id="MobiDB-lite"/>
    </source>
</evidence>
<organism evidence="3 4">
    <name type="scientific">Panicum miliaceum</name>
    <name type="common">Proso millet</name>
    <name type="synonym">Broomcorn millet</name>
    <dbReference type="NCBI Taxonomy" id="4540"/>
    <lineage>
        <taxon>Eukaryota</taxon>
        <taxon>Viridiplantae</taxon>
        <taxon>Streptophyta</taxon>
        <taxon>Embryophyta</taxon>
        <taxon>Tracheophyta</taxon>
        <taxon>Spermatophyta</taxon>
        <taxon>Magnoliopsida</taxon>
        <taxon>Liliopsida</taxon>
        <taxon>Poales</taxon>
        <taxon>Poaceae</taxon>
        <taxon>PACMAD clade</taxon>
        <taxon>Panicoideae</taxon>
        <taxon>Panicodae</taxon>
        <taxon>Paniceae</taxon>
        <taxon>Panicinae</taxon>
        <taxon>Panicum</taxon>
        <taxon>Panicum sect. Panicum</taxon>
    </lineage>
</organism>
<feature type="transmembrane region" description="Helical" evidence="2">
    <location>
        <begin position="38"/>
        <end position="62"/>
    </location>
</feature>
<comment type="caution">
    <text evidence="3">The sequence shown here is derived from an EMBL/GenBank/DDBJ whole genome shotgun (WGS) entry which is preliminary data.</text>
</comment>
<evidence type="ECO:0000256" key="2">
    <source>
        <dbReference type="SAM" id="Phobius"/>
    </source>
</evidence>
<sequence length="156" mass="17310">MRQYPIVVQDVYIRLAQSDIDALNAAADNHQRSHKGRLIIIVAATASGVLLLLAAVGCCCFWMKKERKKRDSDGMRSVQQSTTATGDFALPYRPRSYPSLSPARGQQQPDEVSGETRYAEKPSIVRSGGDPGRHGQLRGAQEDWSRWIWPCLHGSS</sequence>
<evidence type="ECO:0000313" key="4">
    <source>
        <dbReference type="Proteomes" id="UP000275267"/>
    </source>
</evidence>
<keyword evidence="2" id="KW-0812">Transmembrane</keyword>
<dbReference type="AlphaFoldDB" id="A0A3L6QZR0"/>
<feature type="region of interest" description="Disordered" evidence="1">
    <location>
        <begin position="67"/>
        <end position="140"/>
    </location>
</feature>
<proteinExistence type="predicted"/>
<gene>
    <name evidence="3" type="ORF">C2845_PM08G27680</name>
</gene>
<keyword evidence="2" id="KW-1133">Transmembrane helix</keyword>
<protein>
    <submittedName>
        <fullName evidence="3">Receptor-like serine/threonine-protein kinase SD1-8</fullName>
    </submittedName>
</protein>
<evidence type="ECO:0000313" key="3">
    <source>
        <dbReference type="EMBL" id="RLM92679.1"/>
    </source>
</evidence>
<keyword evidence="4" id="KW-1185">Reference proteome</keyword>
<dbReference type="STRING" id="4540.A0A3L6QZR0"/>
<dbReference type="GO" id="GO:0016301">
    <property type="term" value="F:kinase activity"/>
    <property type="evidence" value="ECO:0007669"/>
    <property type="project" value="UniProtKB-KW"/>
</dbReference>
<dbReference type="EMBL" id="PQIB02000010">
    <property type="protein sequence ID" value="RLM92679.1"/>
    <property type="molecule type" value="Genomic_DNA"/>
</dbReference>
<accession>A0A3L6QZR0</accession>
<dbReference type="Proteomes" id="UP000275267">
    <property type="component" value="Unassembled WGS sequence"/>
</dbReference>
<feature type="compositionally biased region" description="Low complexity" evidence="1">
    <location>
        <begin position="90"/>
        <end position="102"/>
    </location>
</feature>